<evidence type="ECO:0000256" key="1">
    <source>
        <dbReference type="ARBA" id="ARBA00010692"/>
    </source>
</evidence>
<dbReference type="Proteomes" id="UP001165667">
    <property type="component" value="Unassembled WGS sequence"/>
</dbReference>
<keyword evidence="2" id="KW-0813">Transport</keyword>
<dbReference type="PIRSF" id="PIRSF016661">
    <property type="entry name" value="BioY"/>
    <property type="match status" value="1"/>
</dbReference>
<dbReference type="EMBL" id="JAMOIM010000004">
    <property type="protein sequence ID" value="MCW6507960.1"/>
    <property type="molecule type" value="Genomic_DNA"/>
</dbReference>
<reference evidence="4" key="1">
    <citation type="submission" date="2022-05" db="EMBL/GenBank/DDBJ databases">
        <authorList>
            <person name="Pankratov T."/>
        </authorList>
    </citation>
    <scope>NUCLEOTIDE SEQUENCE</scope>
    <source>
        <strain evidence="4">BP6-180914</strain>
    </source>
</reference>
<dbReference type="GO" id="GO:0005886">
    <property type="term" value="C:plasma membrane"/>
    <property type="evidence" value="ECO:0007669"/>
    <property type="project" value="UniProtKB-SubCell"/>
</dbReference>
<dbReference type="PANTHER" id="PTHR34295">
    <property type="entry name" value="BIOTIN TRANSPORTER BIOY"/>
    <property type="match status" value="1"/>
</dbReference>
<comment type="similarity">
    <text evidence="1 2">Belongs to the BioY family.</text>
</comment>
<keyword evidence="2 3" id="KW-0472">Membrane</keyword>
<comment type="subcellular location">
    <subcellularLocation>
        <location evidence="2">Cell membrane</location>
        <topology evidence="2">Multi-pass membrane protein</topology>
    </subcellularLocation>
</comment>
<dbReference type="Gene3D" id="1.10.1760.20">
    <property type="match status" value="1"/>
</dbReference>
<comment type="caution">
    <text evidence="4">The sequence shown here is derived from an EMBL/GenBank/DDBJ whole genome shotgun (WGS) entry which is preliminary data.</text>
</comment>
<keyword evidence="2" id="KW-1003">Cell membrane</keyword>
<gene>
    <name evidence="4" type="ORF">M8523_07990</name>
</gene>
<evidence type="ECO:0000313" key="4">
    <source>
        <dbReference type="EMBL" id="MCW6507960.1"/>
    </source>
</evidence>
<organism evidence="4 5">
    <name type="scientific">Lichenifustis flavocetrariae</name>
    <dbReference type="NCBI Taxonomy" id="2949735"/>
    <lineage>
        <taxon>Bacteria</taxon>
        <taxon>Pseudomonadati</taxon>
        <taxon>Pseudomonadota</taxon>
        <taxon>Alphaproteobacteria</taxon>
        <taxon>Hyphomicrobiales</taxon>
        <taxon>Lichenihabitantaceae</taxon>
        <taxon>Lichenifustis</taxon>
    </lineage>
</organism>
<name>A0AA41Z000_9HYPH</name>
<feature type="transmembrane region" description="Helical" evidence="3">
    <location>
        <begin position="57"/>
        <end position="79"/>
    </location>
</feature>
<dbReference type="InterPro" id="IPR003784">
    <property type="entry name" value="BioY"/>
</dbReference>
<feature type="transmembrane region" description="Helical" evidence="3">
    <location>
        <begin position="162"/>
        <end position="184"/>
    </location>
</feature>
<dbReference type="GO" id="GO:0015225">
    <property type="term" value="F:biotin transmembrane transporter activity"/>
    <property type="evidence" value="ECO:0007669"/>
    <property type="project" value="UniProtKB-UniRule"/>
</dbReference>
<dbReference type="Pfam" id="PF02632">
    <property type="entry name" value="BioY"/>
    <property type="match status" value="1"/>
</dbReference>
<feature type="transmembrane region" description="Helical" evidence="3">
    <location>
        <begin position="133"/>
        <end position="156"/>
    </location>
</feature>
<dbReference type="PANTHER" id="PTHR34295:SF1">
    <property type="entry name" value="BIOTIN TRANSPORTER BIOY"/>
    <property type="match status" value="1"/>
</dbReference>
<keyword evidence="3" id="KW-0812">Transmembrane</keyword>
<evidence type="ECO:0000313" key="5">
    <source>
        <dbReference type="Proteomes" id="UP001165667"/>
    </source>
</evidence>
<dbReference type="RefSeq" id="WP_282584323.1">
    <property type="nucleotide sequence ID" value="NZ_JAMOIM010000004.1"/>
</dbReference>
<keyword evidence="3" id="KW-1133">Transmembrane helix</keyword>
<evidence type="ECO:0000256" key="3">
    <source>
        <dbReference type="SAM" id="Phobius"/>
    </source>
</evidence>
<feature type="transmembrane region" description="Helical" evidence="3">
    <location>
        <begin position="99"/>
        <end position="121"/>
    </location>
</feature>
<evidence type="ECO:0000256" key="2">
    <source>
        <dbReference type="PIRNR" id="PIRNR016661"/>
    </source>
</evidence>
<keyword evidence="5" id="KW-1185">Reference proteome</keyword>
<dbReference type="AlphaFoldDB" id="A0AA41Z000"/>
<protein>
    <recommendedName>
        <fullName evidence="2">Biotin transporter</fullName>
    </recommendedName>
</protein>
<feature type="transmembrane region" description="Helical" evidence="3">
    <location>
        <begin position="23"/>
        <end position="45"/>
    </location>
</feature>
<accession>A0AA41Z000</accession>
<sequence>MSISALATDSTAYVPLRLRGKPVLTRVLAVLAASMFLAACSWISVPLLSVPMTMQTFGVTLVGALFGWRLGAASVLLWLGEAALGMPVLSAGSAGPAYMMGPTGGYLVAFVIAAALVGWCAERGVTSWGLVSSFGLMVVANALILLVGAAWLAHFVGPHKAIALGITPFIVGGLLKAALATGAIEAARLHLPFR</sequence>
<proteinExistence type="inferred from homology"/>